<name>A0A974S4X3_9SPHN</name>
<dbReference type="EMBL" id="CP061035">
    <property type="protein sequence ID" value="QQV77500.1"/>
    <property type="molecule type" value="Genomic_DNA"/>
</dbReference>
<sequence>MFRRLFLDHPESIGESFGEHFMVASSFGVRMMWGGLRCAAHAWLPFAWKTAGSDTVASLHKEMLAKRAAKRADQTQMMTVEYVI</sequence>
<dbReference type="Proteomes" id="UP000595894">
    <property type="component" value="Chromosome"/>
</dbReference>
<dbReference type="Pfam" id="PF19883">
    <property type="entry name" value="DUF6356"/>
    <property type="match status" value="1"/>
</dbReference>
<evidence type="ECO:0000313" key="1">
    <source>
        <dbReference type="EMBL" id="QQV77500.1"/>
    </source>
</evidence>
<dbReference type="KEGG" id="sari:H5J25_01370"/>
<keyword evidence="2" id="KW-1185">Reference proteome</keyword>
<protein>
    <recommendedName>
        <fullName evidence="3">Capsule biosynthesis protein</fullName>
    </recommendedName>
</protein>
<gene>
    <name evidence="1" type="ORF">H5J25_01370</name>
</gene>
<dbReference type="AlphaFoldDB" id="A0A974S4X3"/>
<organism evidence="1 2">
    <name type="scientific">Sphingomonas aliaeris</name>
    <dbReference type="NCBI Taxonomy" id="2759526"/>
    <lineage>
        <taxon>Bacteria</taxon>
        <taxon>Pseudomonadati</taxon>
        <taxon>Pseudomonadota</taxon>
        <taxon>Alphaproteobacteria</taxon>
        <taxon>Sphingomonadales</taxon>
        <taxon>Sphingomonadaceae</taxon>
        <taxon>Sphingomonas</taxon>
    </lineage>
</organism>
<evidence type="ECO:0000313" key="2">
    <source>
        <dbReference type="Proteomes" id="UP000595894"/>
    </source>
</evidence>
<dbReference type="RefSeq" id="WP_202094012.1">
    <property type="nucleotide sequence ID" value="NZ_CP061035.1"/>
</dbReference>
<evidence type="ECO:0008006" key="3">
    <source>
        <dbReference type="Google" id="ProtNLM"/>
    </source>
</evidence>
<accession>A0A974S4X3</accession>
<reference evidence="2" key="1">
    <citation type="submission" date="2020-09" db="EMBL/GenBank/DDBJ databases">
        <title>Sphingomonas sp., a new species isolated from pork steak.</title>
        <authorList>
            <person name="Heidler von Heilborn D."/>
        </authorList>
    </citation>
    <scope>NUCLEOTIDE SEQUENCE [LARGE SCALE GENOMIC DNA]</scope>
</reference>
<dbReference type="InterPro" id="IPR045936">
    <property type="entry name" value="DUF6356"/>
</dbReference>
<proteinExistence type="predicted"/>